<dbReference type="GeneID" id="10024538"/>
<sequence>MDRLPWGPGRGEAIDHIHRRLLDQTSLTFLPRRQVSFLEDYAHLPGAEELPVRERIKMISDDYRRKFLRRIETVVQHSQQADIDQVSEFNWEADAWRDIFGRIRDDERLHMDKREYNFKVTVLDPSNTKDGRDSYMGKRIPDISFSLSSYSLSDPDDEGVDESERRVRRPLQRSRLAETIWTPNPRHSLVPDPKWGKLTLLFPFAVYEAKKHERSDTEVTMQLKLAFNTYLRMLDGVVRQPGIQDNNQSPRSAGFQIFGFTSNGSIWRMYVGYLPSRVTEDPYATEDPLCDSDSHMKLIWWGSTLNRQHAGELLDMVDQVHEYAVTTHRPFIASHLESWERSIEVNQWLSREANTDPDLAALTNTTEEALLDWFSIKSNGADVKKLLRDRRGKDILLTDDDVKCARLKAKLKQFEKNRQRPDEKSVPERERLTNL</sequence>
<name>E4V763_ARTGP</name>
<dbReference type="OrthoDB" id="191139at2759"/>
<proteinExistence type="predicted"/>
<evidence type="ECO:0000313" key="2">
    <source>
        <dbReference type="EMBL" id="EFQ96929.1"/>
    </source>
</evidence>
<evidence type="ECO:0000313" key="3">
    <source>
        <dbReference type="Proteomes" id="UP000002669"/>
    </source>
</evidence>
<evidence type="ECO:0000256" key="1">
    <source>
        <dbReference type="SAM" id="MobiDB-lite"/>
    </source>
</evidence>
<organism evidence="3">
    <name type="scientific">Arthroderma gypseum (strain ATCC MYA-4604 / CBS 118893)</name>
    <name type="common">Microsporum gypseum</name>
    <dbReference type="NCBI Taxonomy" id="535722"/>
    <lineage>
        <taxon>Eukaryota</taxon>
        <taxon>Fungi</taxon>
        <taxon>Dikarya</taxon>
        <taxon>Ascomycota</taxon>
        <taxon>Pezizomycotina</taxon>
        <taxon>Eurotiomycetes</taxon>
        <taxon>Eurotiomycetidae</taxon>
        <taxon>Onygenales</taxon>
        <taxon>Arthrodermataceae</taxon>
        <taxon>Nannizzia</taxon>
    </lineage>
</organism>
<dbReference type="RefSeq" id="XP_003169306.1">
    <property type="nucleotide sequence ID" value="XM_003169258.1"/>
</dbReference>
<dbReference type="eggNOG" id="ENOG502SKH1">
    <property type="taxonomic scope" value="Eukaryota"/>
</dbReference>
<dbReference type="VEuPathDB" id="FungiDB:MGYG_08854"/>
<protein>
    <submittedName>
        <fullName evidence="2">Uncharacterized protein</fullName>
    </submittedName>
</protein>
<gene>
    <name evidence="2" type="ORF">MGYG_08854</name>
</gene>
<dbReference type="OMA" id="NWEADAW"/>
<feature type="region of interest" description="Disordered" evidence="1">
    <location>
        <begin position="415"/>
        <end position="435"/>
    </location>
</feature>
<dbReference type="AlphaFoldDB" id="E4V763"/>
<dbReference type="Proteomes" id="UP000002669">
    <property type="component" value="Unassembled WGS sequence"/>
</dbReference>
<dbReference type="EMBL" id="DS989831">
    <property type="protein sequence ID" value="EFQ96929.1"/>
    <property type="molecule type" value="Genomic_DNA"/>
</dbReference>
<dbReference type="HOGENOM" id="CLU_629987_0_0_1"/>
<reference evidence="3" key="1">
    <citation type="journal article" date="2012" name="MBio">
        <title>Comparative genome analysis of Trichophyton rubrum and related dermatophytes reveals candidate genes involved in infection.</title>
        <authorList>
            <person name="Martinez D.A."/>
            <person name="Oliver B.G."/>
            <person name="Graeser Y."/>
            <person name="Goldberg J.M."/>
            <person name="Li W."/>
            <person name="Martinez-Rossi N.M."/>
            <person name="Monod M."/>
            <person name="Shelest E."/>
            <person name="Barton R.C."/>
            <person name="Birch E."/>
            <person name="Brakhage A.A."/>
            <person name="Chen Z."/>
            <person name="Gurr S.J."/>
            <person name="Heiman D."/>
            <person name="Heitman J."/>
            <person name="Kosti I."/>
            <person name="Rossi A."/>
            <person name="Saif S."/>
            <person name="Samalova M."/>
            <person name="Saunders C.W."/>
            <person name="Shea T."/>
            <person name="Summerbell R.C."/>
            <person name="Xu J."/>
            <person name="Young S."/>
            <person name="Zeng Q."/>
            <person name="Birren B.W."/>
            <person name="Cuomo C.A."/>
            <person name="White T.C."/>
        </authorList>
    </citation>
    <scope>NUCLEOTIDE SEQUENCE [LARGE SCALE GENOMIC DNA]</scope>
    <source>
        <strain evidence="3">ATCC MYA-4604 / CBS 118893</strain>
    </source>
</reference>
<dbReference type="InParanoid" id="E4V763"/>
<accession>E4V763</accession>
<keyword evidence="3" id="KW-1185">Reference proteome</keyword>
<dbReference type="STRING" id="535722.E4V763"/>